<dbReference type="RefSeq" id="WP_110171099.1">
    <property type="nucleotide sequence ID" value="NZ_CP015136.1"/>
</dbReference>
<dbReference type="InterPro" id="IPR011051">
    <property type="entry name" value="RmlC_Cupin_sf"/>
</dbReference>
<keyword evidence="2" id="KW-0560">Oxidoreductase</keyword>
<accession>A0A143PMA7</accession>
<keyword evidence="3" id="KW-1185">Reference proteome</keyword>
<dbReference type="Gene3D" id="2.60.120.10">
    <property type="entry name" value="Jelly Rolls"/>
    <property type="match status" value="1"/>
</dbReference>
<evidence type="ECO:0000313" key="2">
    <source>
        <dbReference type="EMBL" id="AMY09343.1"/>
    </source>
</evidence>
<sequence>MVSVDLGRRGFVEALAGFPLAGMAPVDQTSSPPVVKVAAGAGRLDDIITLPGGDRIHVKVATQESGGALFMTEQPIERRGSGPPRHYHEEQDEWFYCLAGEYVVEIGEQRFRLGPGDSILGPRRVPHAFVYDGAGPGRILIGFTPAGRIEQFFRELEKRGQYFGNGSPEDKELAHRLYGIVNVGPPLKL</sequence>
<dbReference type="EC" id="1.13.11.24" evidence="2"/>
<reference evidence="2 3" key="1">
    <citation type="journal article" date="2016" name="Genome Announc.">
        <title>First Complete Genome Sequence of a Subdivision 6 Acidobacterium Strain.</title>
        <authorList>
            <person name="Huang S."/>
            <person name="Vieira S."/>
            <person name="Bunk B."/>
            <person name="Riedel T."/>
            <person name="Sproer C."/>
            <person name="Overmann J."/>
        </authorList>
    </citation>
    <scope>NUCLEOTIDE SEQUENCE [LARGE SCALE GENOMIC DNA]</scope>
    <source>
        <strain evidence="3">DSM 100886 HEG_-6_39</strain>
    </source>
</reference>
<dbReference type="Pfam" id="PF07883">
    <property type="entry name" value="Cupin_2"/>
    <property type="match status" value="1"/>
</dbReference>
<dbReference type="OrthoDB" id="116921at2"/>
<dbReference type="Proteomes" id="UP000076079">
    <property type="component" value="Chromosome"/>
</dbReference>
<dbReference type="GO" id="GO:0008127">
    <property type="term" value="F:quercetin 2,3-dioxygenase activity"/>
    <property type="evidence" value="ECO:0007669"/>
    <property type="project" value="UniProtKB-EC"/>
</dbReference>
<evidence type="ECO:0000313" key="3">
    <source>
        <dbReference type="Proteomes" id="UP000076079"/>
    </source>
</evidence>
<dbReference type="InterPro" id="IPR053146">
    <property type="entry name" value="QDO-like"/>
</dbReference>
<keyword evidence="2" id="KW-0223">Dioxygenase</keyword>
<dbReference type="AlphaFoldDB" id="A0A143PMA7"/>
<dbReference type="InterPro" id="IPR013096">
    <property type="entry name" value="Cupin_2"/>
</dbReference>
<gene>
    <name evidence="2" type="primary">qdoI_2</name>
    <name evidence="2" type="ORF">LuPra_02558</name>
</gene>
<dbReference type="EMBL" id="CP015136">
    <property type="protein sequence ID" value="AMY09343.1"/>
    <property type="molecule type" value="Genomic_DNA"/>
</dbReference>
<reference evidence="3" key="2">
    <citation type="submission" date="2016-04" db="EMBL/GenBank/DDBJ databases">
        <title>First Complete Genome Sequence of a Subdivision 6 Acidobacterium.</title>
        <authorList>
            <person name="Huang S."/>
            <person name="Vieira S."/>
            <person name="Bunk B."/>
            <person name="Riedel T."/>
            <person name="Sproeer C."/>
            <person name="Overmann J."/>
        </authorList>
    </citation>
    <scope>NUCLEOTIDE SEQUENCE [LARGE SCALE GENOMIC DNA]</scope>
    <source>
        <strain evidence="3">DSM 100886 HEG_-6_39</strain>
    </source>
</reference>
<dbReference type="KEGG" id="abac:LuPra_02558"/>
<proteinExistence type="predicted"/>
<dbReference type="InterPro" id="IPR014710">
    <property type="entry name" value="RmlC-like_jellyroll"/>
</dbReference>
<dbReference type="STRING" id="1855912.LuPra_02558"/>
<dbReference type="PANTHER" id="PTHR36440:SF1">
    <property type="entry name" value="PUTATIVE (AFU_ORTHOLOGUE AFUA_8G07350)-RELATED"/>
    <property type="match status" value="1"/>
</dbReference>
<organism evidence="2 3">
    <name type="scientific">Luteitalea pratensis</name>
    <dbReference type="NCBI Taxonomy" id="1855912"/>
    <lineage>
        <taxon>Bacteria</taxon>
        <taxon>Pseudomonadati</taxon>
        <taxon>Acidobacteriota</taxon>
        <taxon>Vicinamibacteria</taxon>
        <taxon>Vicinamibacterales</taxon>
        <taxon>Vicinamibacteraceae</taxon>
        <taxon>Luteitalea</taxon>
    </lineage>
</organism>
<dbReference type="SUPFAM" id="SSF51182">
    <property type="entry name" value="RmlC-like cupins"/>
    <property type="match status" value="1"/>
</dbReference>
<name>A0A143PMA7_LUTPR</name>
<feature type="domain" description="Cupin type-2" evidence="1">
    <location>
        <begin position="80"/>
        <end position="140"/>
    </location>
</feature>
<protein>
    <submittedName>
        <fullName evidence="2">Quercetin 2,3-dioxygenase</fullName>
        <ecNumber evidence="2">1.13.11.24</ecNumber>
    </submittedName>
</protein>
<evidence type="ECO:0000259" key="1">
    <source>
        <dbReference type="Pfam" id="PF07883"/>
    </source>
</evidence>
<dbReference type="PANTHER" id="PTHR36440">
    <property type="entry name" value="PUTATIVE (AFU_ORTHOLOGUE AFUA_8G07350)-RELATED"/>
    <property type="match status" value="1"/>
</dbReference>